<keyword evidence="1" id="KW-1133">Transmembrane helix</keyword>
<keyword evidence="1" id="KW-0472">Membrane</keyword>
<dbReference type="EMBL" id="JBHTLU010000059">
    <property type="protein sequence ID" value="MFD1225449.1"/>
    <property type="molecule type" value="Genomic_DNA"/>
</dbReference>
<evidence type="ECO:0000313" key="2">
    <source>
        <dbReference type="EMBL" id="MFD1225449.1"/>
    </source>
</evidence>
<evidence type="ECO:0000256" key="1">
    <source>
        <dbReference type="SAM" id="Phobius"/>
    </source>
</evidence>
<feature type="transmembrane region" description="Helical" evidence="1">
    <location>
        <begin position="12"/>
        <end position="32"/>
    </location>
</feature>
<keyword evidence="1" id="KW-0812">Transmembrane</keyword>
<dbReference type="RefSeq" id="WP_345587702.1">
    <property type="nucleotide sequence ID" value="NZ_BAABJG010000013.1"/>
</dbReference>
<protein>
    <submittedName>
        <fullName evidence="2">Uncharacterized protein</fullName>
    </submittedName>
</protein>
<reference evidence="3" key="1">
    <citation type="journal article" date="2019" name="Int. J. Syst. Evol. Microbiol.">
        <title>The Global Catalogue of Microorganisms (GCM) 10K type strain sequencing project: providing services to taxonomists for standard genome sequencing and annotation.</title>
        <authorList>
            <consortium name="The Broad Institute Genomics Platform"/>
            <consortium name="The Broad Institute Genome Sequencing Center for Infectious Disease"/>
            <person name="Wu L."/>
            <person name="Ma J."/>
        </authorList>
    </citation>
    <scope>NUCLEOTIDE SEQUENCE [LARGE SCALE GENOMIC DNA]</scope>
    <source>
        <strain evidence="3">CCUG 53270</strain>
    </source>
</reference>
<comment type="caution">
    <text evidence="2">The sequence shown here is derived from an EMBL/GenBank/DDBJ whole genome shotgun (WGS) entry which is preliminary data.</text>
</comment>
<feature type="transmembrane region" description="Helical" evidence="1">
    <location>
        <begin position="44"/>
        <end position="61"/>
    </location>
</feature>
<proteinExistence type="predicted"/>
<organism evidence="2 3">
    <name type="scientific">Paenibacillus vulneris</name>
    <dbReference type="NCBI Taxonomy" id="1133364"/>
    <lineage>
        <taxon>Bacteria</taxon>
        <taxon>Bacillati</taxon>
        <taxon>Bacillota</taxon>
        <taxon>Bacilli</taxon>
        <taxon>Bacillales</taxon>
        <taxon>Paenibacillaceae</taxon>
        <taxon>Paenibacillus</taxon>
    </lineage>
</organism>
<sequence length="247" mass="27978">MSRTDVRSYRMLRWLAAAAFDIAVIFGVMTLLSEAFLLEPEKQAIAGMVLAAGLIAVNGILVRPQLFFRNSSFPYCVSMIMLTVAYLLISNLISILFISGSVLGYIGWELFLFALYAALYAILLFFARQDSDDRLRTKLERDVKHTIQAQLSTIEEALRDKEPNPAAASIWKAFKLLKERFQASTPFGRIAGSSQIMELEHRVQVNLDFLQLHMKSSLHEGNLNDILKLIEETHMLLNHREALNIQS</sequence>
<gene>
    <name evidence="2" type="ORF">ACFQ4B_35770</name>
</gene>
<feature type="transmembrane region" description="Helical" evidence="1">
    <location>
        <begin position="73"/>
        <end position="99"/>
    </location>
</feature>
<keyword evidence="3" id="KW-1185">Reference proteome</keyword>
<evidence type="ECO:0000313" key="3">
    <source>
        <dbReference type="Proteomes" id="UP001597180"/>
    </source>
</evidence>
<dbReference type="Proteomes" id="UP001597180">
    <property type="component" value="Unassembled WGS sequence"/>
</dbReference>
<name>A0ABW3UYR6_9BACL</name>
<accession>A0ABW3UYR6</accession>
<feature type="transmembrane region" description="Helical" evidence="1">
    <location>
        <begin position="105"/>
        <end position="127"/>
    </location>
</feature>